<keyword evidence="4" id="KW-0963">Cytoplasm</keyword>
<comment type="caution">
    <text evidence="10">The sequence shown here is derived from an EMBL/GenBank/DDBJ whole genome shotgun (WGS) entry which is preliminary data.</text>
</comment>
<reference evidence="10" key="1">
    <citation type="submission" date="2022-03" db="EMBL/GenBank/DDBJ databases">
        <authorList>
            <person name="Martin C."/>
        </authorList>
    </citation>
    <scope>NUCLEOTIDE SEQUENCE</scope>
</reference>
<keyword evidence="6" id="KW-0493">Microtubule</keyword>
<feature type="region of interest" description="Disordered" evidence="8">
    <location>
        <begin position="583"/>
        <end position="736"/>
    </location>
</feature>
<evidence type="ECO:0000313" key="10">
    <source>
        <dbReference type="EMBL" id="CAH1801712.1"/>
    </source>
</evidence>
<dbReference type="InterPro" id="IPR036961">
    <property type="entry name" value="Kinesin_motor_dom_sf"/>
</dbReference>
<keyword evidence="3 5" id="KW-0067">ATP-binding</keyword>
<comment type="similarity">
    <text evidence="5 6">Belongs to the TRAFAC class myosin-kinesin ATPase superfamily. Kinesin family.</text>
</comment>
<dbReference type="PANTHER" id="PTHR47969:SF33">
    <property type="entry name" value="KINESIN-LIKE PROTEIN"/>
    <property type="match status" value="1"/>
</dbReference>
<dbReference type="FunFam" id="3.40.850.10:FF:000080">
    <property type="entry name" value="Kinesin-like protein"/>
    <property type="match status" value="1"/>
</dbReference>
<evidence type="ECO:0000313" key="11">
    <source>
        <dbReference type="Proteomes" id="UP000749559"/>
    </source>
</evidence>
<dbReference type="InterPro" id="IPR027640">
    <property type="entry name" value="Kinesin-like_fam"/>
</dbReference>
<dbReference type="PROSITE" id="PS00411">
    <property type="entry name" value="KINESIN_MOTOR_1"/>
    <property type="match status" value="1"/>
</dbReference>
<feature type="compositionally biased region" description="Basic and acidic residues" evidence="8">
    <location>
        <begin position="452"/>
        <end position="475"/>
    </location>
</feature>
<dbReference type="GO" id="GO:0005874">
    <property type="term" value="C:microtubule"/>
    <property type="evidence" value="ECO:0007669"/>
    <property type="project" value="UniProtKB-KW"/>
</dbReference>
<feature type="region of interest" description="Disordered" evidence="8">
    <location>
        <begin position="446"/>
        <end position="480"/>
    </location>
</feature>
<keyword evidence="11" id="KW-1185">Reference proteome</keyword>
<comment type="subcellular location">
    <subcellularLocation>
        <location evidence="1">Cytoplasm</location>
        <location evidence="1">Cytoskeleton</location>
    </subcellularLocation>
</comment>
<keyword evidence="4" id="KW-0206">Cytoskeleton</keyword>
<keyword evidence="7" id="KW-0175">Coiled coil</keyword>
<dbReference type="GO" id="GO:0007018">
    <property type="term" value="P:microtubule-based movement"/>
    <property type="evidence" value="ECO:0007669"/>
    <property type="project" value="InterPro"/>
</dbReference>
<evidence type="ECO:0000256" key="7">
    <source>
        <dbReference type="SAM" id="Coils"/>
    </source>
</evidence>
<feature type="compositionally biased region" description="Basic and acidic residues" evidence="8">
    <location>
        <begin position="648"/>
        <end position="660"/>
    </location>
</feature>
<dbReference type="GO" id="GO:0003777">
    <property type="term" value="F:microtubule motor activity"/>
    <property type="evidence" value="ECO:0007669"/>
    <property type="project" value="InterPro"/>
</dbReference>
<feature type="compositionally biased region" description="Polar residues" evidence="8">
    <location>
        <begin position="754"/>
        <end position="765"/>
    </location>
</feature>
<dbReference type="OrthoDB" id="3176171at2759"/>
<protein>
    <recommendedName>
        <fullName evidence="6">Kinesin-like protein</fullName>
    </recommendedName>
</protein>
<feature type="coiled-coil region" evidence="7">
    <location>
        <begin position="487"/>
        <end position="535"/>
    </location>
</feature>
<gene>
    <name evidence="10" type="ORF">OFUS_LOCUS25477</name>
</gene>
<sequence>MFSQYLHDLSLVGVDDDDLEVEFEGGSLGSGLAEPDLESEAETDNINVVIRVRPQNAQELERHDKQSIIFPGDGALHIDNQGSNKTFTFNVTFEPEAQQDDVFDHSGIKKLIDMSINGYSCTCFAFGQTGSGKTHTITGPPDVLSGANEKMDNSKMGLIPRSFRYLFQQLDRRKATTTYTIHASYLEIYNEQVIDLLNPGQRKHLSVRWSKTQGFYVENLFVIECEMLDDLQAILEEGLRNRQTSSHSMNDFSSRSHSILTLMIDSEIADPDDPNLYITKHGKLTFVDLAGSEKVKDTNATGESLVESNNINRSLLVLGNCISALGDSKKKLGHIPYRDSKLTKLLADSLGGSGVTLMIACVSTASYNVSETMNTLRYANRAKKIKNKPVIRMDPREKLIMTLKREVKTLRQENVYLRQQLDFPDRPKGQQLKENDPRFLEWLKQQKQTNKNGKDASKVGNKKSENSGKDKEKKALPPSDDGLYEILQEYMVENEVLRSENSDLQASQDRYRRDKQEIAKENEKLARRLEDLERMGIATPLSIHSVSTYNGSSAFSSRDITPTNFFHRRPSFEFYNGNNGGSGYDVFNSQSPQQRGQYMPQSGNASMPNDLPFLQSPTNGYPTPPVQGRPAGPLPSQNLQHPRRPPHRLSDPVARSDKSPKRNNPPLQGYSNRFRHSHENLSPRTINKSQYSNNYSQGSPREDPRLRLSDPQGVYNHGLDPRGYSGGYREQEPYRAPPPVPRGIPRQPAYPGSAPNSNLHAQVQPRNDKSAYSEPGGIYADAKYPKPKKIPQAFIEDSHSTSATAEVQHINDKLRDELAALDSQIKFHSTGGLR</sequence>
<proteinExistence type="inferred from homology"/>
<dbReference type="InterPro" id="IPR001752">
    <property type="entry name" value="Kinesin_motor_dom"/>
</dbReference>
<name>A0A8S4Q6Z3_OWEFU</name>
<dbReference type="SMART" id="SM00129">
    <property type="entry name" value="KISc"/>
    <property type="match status" value="1"/>
</dbReference>
<dbReference type="GO" id="GO:0051231">
    <property type="term" value="P:spindle elongation"/>
    <property type="evidence" value="ECO:0007669"/>
    <property type="project" value="TreeGrafter"/>
</dbReference>
<evidence type="ECO:0000256" key="2">
    <source>
        <dbReference type="ARBA" id="ARBA00022741"/>
    </source>
</evidence>
<dbReference type="Proteomes" id="UP000749559">
    <property type="component" value="Unassembled WGS sequence"/>
</dbReference>
<dbReference type="SUPFAM" id="SSF52540">
    <property type="entry name" value="P-loop containing nucleoside triphosphate hydrolases"/>
    <property type="match status" value="1"/>
</dbReference>
<evidence type="ECO:0000256" key="1">
    <source>
        <dbReference type="ARBA" id="ARBA00004245"/>
    </source>
</evidence>
<evidence type="ECO:0000256" key="4">
    <source>
        <dbReference type="ARBA" id="ARBA00023212"/>
    </source>
</evidence>
<feature type="region of interest" description="Disordered" evidence="8">
    <location>
        <begin position="749"/>
        <end position="784"/>
    </location>
</feature>
<evidence type="ECO:0000256" key="5">
    <source>
        <dbReference type="PROSITE-ProRule" id="PRU00283"/>
    </source>
</evidence>
<feature type="domain" description="Kinesin motor" evidence="9">
    <location>
        <begin position="45"/>
        <end position="385"/>
    </location>
</feature>
<feature type="binding site" evidence="5">
    <location>
        <begin position="127"/>
        <end position="134"/>
    </location>
    <ligand>
        <name>ATP</name>
        <dbReference type="ChEBI" id="CHEBI:30616"/>
    </ligand>
</feature>
<dbReference type="InterPro" id="IPR019821">
    <property type="entry name" value="Kinesin_motor_CS"/>
</dbReference>
<dbReference type="EMBL" id="CAIIXF020000012">
    <property type="protein sequence ID" value="CAH1801712.1"/>
    <property type="molecule type" value="Genomic_DNA"/>
</dbReference>
<dbReference type="InterPro" id="IPR027417">
    <property type="entry name" value="P-loop_NTPase"/>
</dbReference>
<dbReference type="CDD" id="cd00106">
    <property type="entry name" value="KISc"/>
    <property type="match status" value="1"/>
</dbReference>
<dbReference type="Gene3D" id="3.40.850.10">
    <property type="entry name" value="Kinesin motor domain"/>
    <property type="match status" value="1"/>
</dbReference>
<dbReference type="PRINTS" id="PR00380">
    <property type="entry name" value="KINESINHEAVY"/>
</dbReference>
<evidence type="ECO:0000256" key="3">
    <source>
        <dbReference type="ARBA" id="ARBA00022840"/>
    </source>
</evidence>
<evidence type="ECO:0000256" key="6">
    <source>
        <dbReference type="RuleBase" id="RU000394"/>
    </source>
</evidence>
<dbReference type="PROSITE" id="PS50067">
    <property type="entry name" value="KINESIN_MOTOR_2"/>
    <property type="match status" value="1"/>
</dbReference>
<dbReference type="PANTHER" id="PTHR47969">
    <property type="entry name" value="CHROMOSOME-ASSOCIATED KINESIN KIF4A-RELATED"/>
    <property type="match status" value="1"/>
</dbReference>
<feature type="compositionally biased region" description="Polar residues" evidence="8">
    <location>
        <begin position="587"/>
        <end position="607"/>
    </location>
</feature>
<dbReference type="GO" id="GO:0005875">
    <property type="term" value="C:microtubule associated complex"/>
    <property type="evidence" value="ECO:0007669"/>
    <property type="project" value="TreeGrafter"/>
</dbReference>
<evidence type="ECO:0000259" key="9">
    <source>
        <dbReference type="PROSITE" id="PS50067"/>
    </source>
</evidence>
<dbReference type="GO" id="GO:0008017">
    <property type="term" value="F:microtubule binding"/>
    <property type="evidence" value="ECO:0007669"/>
    <property type="project" value="InterPro"/>
</dbReference>
<keyword evidence="5 6" id="KW-0505">Motor protein</keyword>
<organism evidence="10 11">
    <name type="scientific">Owenia fusiformis</name>
    <name type="common">Polychaete worm</name>
    <dbReference type="NCBI Taxonomy" id="6347"/>
    <lineage>
        <taxon>Eukaryota</taxon>
        <taxon>Metazoa</taxon>
        <taxon>Spiralia</taxon>
        <taxon>Lophotrochozoa</taxon>
        <taxon>Annelida</taxon>
        <taxon>Polychaeta</taxon>
        <taxon>Sedentaria</taxon>
        <taxon>Canalipalpata</taxon>
        <taxon>Sabellida</taxon>
        <taxon>Oweniida</taxon>
        <taxon>Oweniidae</taxon>
        <taxon>Owenia</taxon>
    </lineage>
</organism>
<feature type="compositionally biased region" description="Polar residues" evidence="8">
    <location>
        <begin position="680"/>
        <end position="699"/>
    </location>
</feature>
<keyword evidence="2 5" id="KW-0547">Nucleotide-binding</keyword>
<dbReference type="GO" id="GO:0005524">
    <property type="term" value="F:ATP binding"/>
    <property type="evidence" value="ECO:0007669"/>
    <property type="project" value="UniProtKB-UniRule"/>
</dbReference>
<evidence type="ECO:0000256" key="8">
    <source>
        <dbReference type="SAM" id="MobiDB-lite"/>
    </source>
</evidence>
<accession>A0A8S4Q6Z3</accession>
<dbReference type="Pfam" id="PF00225">
    <property type="entry name" value="Kinesin"/>
    <property type="match status" value="1"/>
</dbReference>
<dbReference type="AlphaFoldDB" id="A0A8S4Q6Z3"/>
<dbReference type="GO" id="GO:0007052">
    <property type="term" value="P:mitotic spindle organization"/>
    <property type="evidence" value="ECO:0007669"/>
    <property type="project" value="TreeGrafter"/>
</dbReference>